<sequence>MPTVVTSSAGCPRFCVSQACARGLSQYLCCTVKGAQDRVPKGARHGPAAVWSAVVVLIGLHSCLTCFCGAAAGPYVRGCKAET</sequence>
<keyword evidence="1" id="KW-0472">Membrane</keyword>
<dbReference type="AlphaFoldDB" id="A0A843VKH0"/>
<dbReference type="Proteomes" id="UP000652761">
    <property type="component" value="Unassembled WGS sequence"/>
</dbReference>
<accession>A0A843VKH0</accession>
<keyword evidence="1" id="KW-1133">Transmembrane helix</keyword>
<feature type="transmembrane region" description="Helical" evidence="1">
    <location>
        <begin position="48"/>
        <end position="72"/>
    </location>
</feature>
<protein>
    <submittedName>
        <fullName evidence="2">Uncharacterized protein</fullName>
    </submittedName>
</protein>
<evidence type="ECO:0000313" key="3">
    <source>
        <dbReference type="Proteomes" id="UP000652761"/>
    </source>
</evidence>
<reference evidence="2" key="1">
    <citation type="submission" date="2017-07" db="EMBL/GenBank/DDBJ databases">
        <title>Taro Niue Genome Assembly and Annotation.</title>
        <authorList>
            <person name="Atibalentja N."/>
            <person name="Keating K."/>
            <person name="Fields C.J."/>
        </authorList>
    </citation>
    <scope>NUCLEOTIDE SEQUENCE</scope>
    <source>
        <strain evidence="2">Niue_2</strain>
        <tissue evidence="2">Leaf</tissue>
    </source>
</reference>
<gene>
    <name evidence="2" type="ORF">Taro_026736</name>
</gene>
<comment type="caution">
    <text evidence="2">The sequence shown here is derived from an EMBL/GenBank/DDBJ whole genome shotgun (WGS) entry which is preliminary data.</text>
</comment>
<name>A0A843VKH0_COLES</name>
<evidence type="ECO:0000256" key="1">
    <source>
        <dbReference type="SAM" id="Phobius"/>
    </source>
</evidence>
<keyword evidence="3" id="KW-1185">Reference proteome</keyword>
<dbReference type="EMBL" id="NMUH01001629">
    <property type="protein sequence ID" value="MQL94090.1"/>
    <property type="molecule type" value="Genomic_DNA"/>
</dbReference>
<keyword evidence="1" id="KW-0812">Transmembrane</keyword>
<organism evidence="2 3">
    <name type="scientific">Colocasia esculenta</name>
    <name type="common">Wild taro</name>
    <name type="synonym">Arum esculentum</name>
    <dbReference type="NCBI Taxonomy" id="4460"/>
    <lineage>
        <taxon>Eukaryota</taxon>
        <taxon>Viridiplantae</taxon>
        <taxon>Streptophyta</taxon>
        <taxon>Embryophyta</taxon>
        <taxon>Tracheophyta</taxon>
        <taxon>Spermatophyta</taxon>
        <taxon>Magnoliopsida</taxon>
        <taxon>Liliopsida</taxon>
        <taxon>Araceae</taxon>
        <taxon>Aroideae</taxon>
        <taxon>Colocasieae</taxon>
        <taxon>Colocasia</taxon>
    </lineage>
</organism>
<proteinExistence type="predicted"/>
<evidence type="ECO:0000313" key="2">
    <source>
        <dbReference type="EMBL" id="MQL94090.1"/>
    </source>
</evidence>